<dbReference type="AlphaFoldDB" id="K1RET4"/>
<gene>
    <name evidence="1" type="ORF">CGI_10016617</name>
</gene>
<dbReference type="Pfam" id="PF08719">
    <property type="entry name" value="NADAR"/>
    <property type="match status" value="1"/>
</dbReference>
<organism evidence="1">
    <name type="scientific">Magallana gigas</name>
    <name type="common">Pacific oyster</name>
    <name type="synonym">Crassostrea gigas</name>
    <dbReference type="NCBI Taxonomy" id="29159"/>
    <lineage>
        <taxon>Eukaryota</taxon>
        <taxon>Metazoa</taxon>
        <taxon>Spiralia</taxon>
        <taxon>Lophotrochozoa</taxon>
        <taxon>Mollusca</taxon>
        <taxon>Bivalvia</taxon>
        <taxon>Autobranchia</taxon>
        <taxon>Pteriomorphia</taxon>
        <taxon>Ostreida</taxon>
        <taxon>Ostreoidea</taxon>
        <taxon>Ostreidae</taxon>
        <taxon>Magallana</taxon>
    </lineage>
</organism>
<dbReference type="SUPFAM" id="SSF143990">
    <property type="entry name" value="YbiA-like"/>
    <property type="match status" value="1"/>
</dbReference>
<dbReference type="Gene3D" id="1.10.357.40">
    <property type="entry name" value="YbiA-like"/>
    <property type="match status" value="1"/>
</dbReference>
<dbReference type="CDD" id="cd15457">
    <property type="entry name" value="NADAR"/>
    <property type="match status" value="1"/>
</dbReference>
<dbReference type="HOGENOM" id="CLU_2199479_0_0_1"/>
<accession>K1RET4</accession>
<protein>
    <submittedName>
        <fullName evidence="1">Uncharacterized protein</fullName>
    </submittedName>
</protein>
<dbReference type="EMBL" id="JH818889">
    <property type="protein sequence ID" value="EKC39885.1"/>
    <property type="molecule type" value="Genomic_DNA"/>
</dbReference>
<dbReference type="InterPro" id="IPR037238">
    <property type="entry name" value="YbiA-like_sf"/>
</dbReference>
<evidence type="ECO:0000313" key="1">
    <source>
        <dbReference type="EMBL" id="EKC39885.1"/>
    </source>
</evidence>
<reference evidence="1" key="1">
    <citation type="journal article" date="2012" name="Nature">
        <title>The oyster genome reveals stress adaptation and complexity of shell formation.</title>
        <authorList>
            <person name="Zhang G."/>
            <person name="Fang X."/>
            <person name="Guo X."/>
            <person name="Li L."/>
            <person name="Luo R."/>
            <person name="Xu F."/>
            <person name="Yang P."/>
            <person name="Zhang L."/>
            <person name="Wang X."/>
            <person name="Qi H."/>
            <person name="Xiong Z."/>
            <person name="Que H."/>
            <person name="Xie Y."/>
            <person name="Holland P.W."/>
            <person name="Paps J."/>
            <person name="Zhu Y."/>
            <person name="Wu F."/>
            <person name="Chen Y."/>
            <person name="Wang J."/>
            <person name="Peng C."/>
            <person name="Meng J."/>
            <person name="Yang L."/>
            <person name="Liu J."/>
            <person name="Wen B."/>
            <person name="Zhang N."/>
            <person name="Huang Z."/>
            <person name="Zhu Q."/>
            <person name="Feng Y."/>
            <person name="Mount A."/>
            <person name="Hedgecock D."/>
            <person name="Xu Z."/>
            <person name="Liu Y."/>
            <person name="Domazet-Loso T."/>
            <person name="Du Y."/>
            <person name="Sun X."/>
            <person name="Zhang S."/>
            <person name="Liu B."/>
            <person name="Cheng P."/>
            <person name="Jiang X."/>
            <person name="Li J."/>
            <person name="Fan D."/>
            <person name="Wang W."/>
            <person name="Fu W."/>
            <person name="Wang T."/>
            <person name="Wang B."/>
            <person name="Zhang J."/>
            <person name="Peng Z."/>
            <person name="Li Y."/>
            <person name="Li N."/>
            <person name="Wang J."/>
            <person name="Chen M."/>
            <person name="He Y."/>
            <person name="Tan F."/>
            <person name="Song X."/>
            <person name="Zheng Q."/>
            <person name="Huang R."/>
            <person name="Yang H."/>
            <person name="Du X."/>
            <person name="Chen L."/>
            <person name="Yang M."/>
            <person name="Gaffney P.M."/>
            <person name="Wang S."/>
            <person name="Luo L."/>
            <person name="She Z."/>
            <person name="Ming Y."/>
            <person name="Huang W."/>
            <person name="Zhang S."/>
            <person name="Huang B."/>
            <person name="Zhang Y."/>
            <person name="Qu T."/>
            <person name="Ni P."/>
            <person name="Miao G."/>
            <person name="Wang J."/>
            <person name="Wang Q."/>
            <person name="Steinberg C.E."/>
            <person name="Wang H."/>
            <person name="Li N."/>
            <person name="Qian L."/>
            <person name="Zhang G."/>
            <person name="Li Y."/>
            <person name="Yang H."/>
            <person name="Liu X."/>
            <person name="Wang J."/>
            <person name="Yin Y."/>
            <person name="Wang J."/>
        </authorList>
    </citation>
    <scope>NUCLEOTIDE SEQUENCE [LARGE SCALE GENOMIC DNA]</scope>
    <source>
        <strain evidence="1">05x7-T-G4-1.051#20</strain>
    </source>
</reference>
<proteinExistence type="predicted"/>
<dbReference type="InParanoid" id="K1RET4"/>
<sequence length="108" mass="12046">MTKAIRAGDLEAAKKVREADTALNAKRIGHTVKDPHGWHKEKETVMEEIVSAKVEQIPKVKAKLENSNSSTLFAEGTFDMQWGTGLDVDIPTNCFQTYQKTPKFFPPA</sequence>
<dbReference type="InterPro" id="IPR012816">
    <property type="entry name" value="NADAR"/>
</dbReference>
<name>K1RET4_MAGGI</name>